<name>A0A1Z4LSG7_9CYAN</name>
<sequence length="238" mass="25930">MANLNGKIAFIAGGAGNVGEGIVRSFLKAGATVITTSRKQEKLEELRGYLGDLANENFVPIVSDLGDLKSAEKLRSQILGQFNRLDTVVASIGGTWKAGIPMTQVSMEDWQKYLFTNLTTHFVCARTFLPVLTENKGSSYTFLGGSASENVIPNYSLVAIPAAGQLMMAKVLMEEMKDSGVRINEVMVNSLVNTRATEDNAKPEWITADEIGDYVAWLASDEAHMVNSSVPYLQEQTR</sequence>
<proteinExistence type="inferred from homology"/>
<dbReference type="OrthoDB" id="9803333at2"/>
<dbReference type="PANTHER" id="PTHR43669">
    <property type="entry name" value="5-KETO-D-GLUCONATE 5-REDUCTASE"/>
    <property type="match status" value="1"/>
</dbReference>
<evidence type="ECO:0000313" key="3">
    <source>
        <dbReference type="EMBL" id="BAY84157.1"/>
    </source>
</evidence>
<keyword evidence="4" id="KW-1185">Reference proteome</keyword>
<dbReference type="GO" id="GO:0016491">
    <property type="term" value="F:oxidoreductase activity"/>
    <property type="evidence" value="ECO:0007669"/>
    <property type="project" value="UniProtKB-KW"/>
</dbReference>
<dbReference type="Proteomes" id="UP000218418">
    <property type="component" value="Chromosome"/>
</dbReference>
<evidence type="ECO:0000256" key="1">
    <source>
        <dbReference type="ARBA" id="ARBA00006484"/>
    </source>
</evidence>
<dbReference type="Gene3D" id="3.40.50.720">
    <property type="entry name" value="NAD(P)-binding Rossmann-like Domain"/>
    <property type="match status" value="1"/>
</dbReference>
<dbReference type="AlphaFoldDB" id="A0A1Z4LSG7"/>
<organism evidence="3 4">
    <name type="scientific">Calothrix parasitica NIES-267</name>
    <dbReference type="NCBI Taxonomy" id="1973488"/>
    <lineage>
        <taxon>Bacteria</taxon>
        <taxon>Bacillati</taxon>
        <taxon>Cyanobacteriota</taxon>
        <taxon>Cyanophyceae</taxon>
        <taxon>Nostocales</taxon>
        <taxon>Calotrichaceae</taxon>
        <taxon>Calothrix</taxon>
    </lineage>
</organism>
<dbReference type="PRINTS" id="PR00081">
    <property type="entry name" value="GDHRDH"/>
</dbReference>
<reference evidence="3 4" key="1">
    <citation type="submission" date="2017-06" db="EMBL/GenBank/DDBJ databases">
        <title>Genome sequencing of cyanobaciteial culture collection at National Institute for Environmental Studies (NIES).</title>
        <authorList>
            <person name="Hirose Y."/>
            <person name="Shimura Y."/>
            <person name="Fujisawa T."/>
            <person name="Nakamura Y."/>
            <person name="Kawachi M."/>
        </authorList>
    </citation>
    <scope>NUCLEOTIDE SEQUENCE [LARGE SCALE GENOMIC DNA]</scope>
    <source>
        <strain evidence="3 4">NIES-267</strain>
    </source>
</reference>
<dbReference type="InterPro" id="IPR002347">
    <property type="entry name" value="SDR_fam"/>
</dbReference>
<dbReference type="CDD" id="cd05233">
    <property type="entry name" value="SDR_c"/>
    <property type="match status" value="1"/>
</dbReference>
<dbReference type="SUPFAM" id="SSF51735">
    <property type="entry name" value="NAD(P)-binding Rossmann-fold domains"/>
    <property type="match status" value="1"/>
</dbReference>
<gene>
    <name evidence="3" type="ORF">NIES267_36530</name>
</gene>
<dbReference type="PANTHER" id="PTHR43669:SF3">
    <property type="entry name" value="ALCOHOL DEHYDROGENASE, PUTATIVE (AFU_ORTHOLOGUE AFUA_3G03445)-RELATED"/>
    <property type="match status" value="1"/>
</dbReference>
<dbReference type="Pfam" id="PF13561">
    <property type="entry name" value="adh_short_C2"/>
    <property type="match status" value="1"/>
</dbReference>
<dbReference type="EMBL" id="AP018227">
    <property type="protein sequence ID" value="BAY84157.1"/>
    <property type="molecule type" value="Genomic_DNA"/>
</dbReference>
<protein>
    <submittedName>
        <fullName evidence="3">Short-chain dehydrogenase/reductase SDR</fullName>
    </submittedName>
</protein>
<keyword evidence="2" id="KW-0560">Oxidoreductase</keyword>
<accession>A0A1Z4LSG7</accession>
<dbReference type="InterPro" id="IPR036291">
    <property type="entry name" value="NAD(P)-bd_dom_sf"/>
</dbReference>
<evidence type="ECO:0000256" key="2">
    <source>
        <dbReference type="ARBA" id="ARBA00023002"/>
    </source>
</evidence>
<comment type="similarity">
    <text evidence="1">Belongs to the short-chain dehydrogenases/reductases (SDR) family.</text>
</comment>
<evidence type="ECO:0000313" key="4">
    <source>
        <dbReference type="Proteomes" id="UP000218418"/>
    </source>
</evidence>